<organism evidence="6 7">
    <name type="scientific">Cyclotella atomus</name>
    <dbReference type="NCBI Taxonomy" id="382360"/>
    <lineage>
        <taxon>Eukaryota</taxon>
        <taxon>Sar</taxon>
        <taxon>Stramenopiles</taxon>
        <taxon>Ochrophyta</taxon>
        <taxon>Bacillariophyta</taxon>
        <taxon>Coscinodiscophyceae</taxon>
        <taxon>Thalassiosirophycidae</taxon>
        <taxon>Stephanodiscales</taxon>
        <taxon>Stephanodiscaceae</taxon>
        <taxon>Cyclotella</taxon>
    </lineage>
</organism>
<evidence type="ECO:0000313" key="6">
    <source>
        <dbReference type="EMBL" id="KAL3796209.1"/>
    </source>
</evidence>
<keyword evidence="3" id="KW-0539">Nucleus</keyword>
<keyword evidence="2" id="KW-0378">Hydrolase</keyword>
<accession>A0ABD3Q6Q2</accession>
<dbReference type="Pfam" id="PF00176">
    <property type="entry name" value="SNF2-rel_dom"/>
    <property type="match status" value="1"/>
</dbReference>
<dbReference type="Gene3D" id="3.40.50.300">
    <property type="entry name" value="P-loop containing nucleotide triphosphate hydrolases"/>
    <property type="match status" value="1"/>
</dbReference>
<evidence type="ECO:0000256" key="2">
    <source>
        <dbReference type="ARBA" id="ARBA00022801"/>
    </source>
</evidence>
<evidence type="ECO:0000256" key="3">
    <source>
        <dbReference type="ARBA" id="ARBA00023242"/>
    </source>
</evidence>
<dbReference type="AlphaFoldDB" id="A0ABD3Q6Q2"/>
<keyword evidence="7" id="KW-1185">Reference proteome</keyword>
<dbReference type="EMBL" id="JALLPJ020000299">
    <property type="protein sequence ID" value="KAL3796209.1"/>
    <property type="molecule type" value="Genomic_DNA"/>
</dbReference>
<evidence type="ECO:0000313" key="7">
    <source>
        <dbReference type="Proteomes" id="UP001530400"/>
    </source>
</evidence>
<feature type="domain" description="SNF2 N-terminal" evidence="4">
    <location>
        <begin position="28"/>
        <end position="154"/>
    </location>
</feature>
<dbReference type="InterPro" id="IPR001650">
    <property type="entry name" value="Helicase_C-like"/>
</dbReference>
<dbReference type="SUPFAM" id="SSF52540">
    <property type="entry name" value="P-loop containing nucleoside triphosphate hydrolases"/>
    <property type="match status" value="2"/>
</dbReference>
<dbReference type="CDD" id="cd18793">
    <property type="entry name" value="SF2_C_SNF"/>
    <property type="match status" value="1"/>
</dbReference>
<protein>
    <recommendedName>
        <fullName evidence="8">SNF2 N-terminal domain-containing protein</fullName>
    </recommendedName>
</protein>
<dbReference type="InterPro" id="IPR027417">
    <property type="entry name" value="P-loop_NTPase"/>
</dbReference>
<reference evidence="6 7" key="1">
    <citation type="submission" date="2024-10" db="EMBL/GenBank/DDBJ databases">
        <title>Updated reference genomes for cyclostephanoid diatoms.</title>
        <authorList>
            <person name="Roberts W.R."/>
            <person name="Alverson A.J."/>
        </authorList>
    </citation>
    <scope>NUCLEOTIDE SEQUENCE [LARGE SCALE GENOMIC DNA]</scope>
    <source>
        <strain evidence="6 7">AJA010-31</strain>
    </source>
</reference>
<dbReference type="InterPro" id="IPR000330">
    <property type="entry name" value="SNF2_N"/>
</dbReference>
<comment type="caution">
    <text evidence="6">The sequence shown here is derived from an EMBL/GenBank/DDBJ whole genome shotgun (WGS) entry which is preliminary data.</text>
</comment>
<evidence type="ECO:0000259" key="4">
    <source>
        <dbReference type="Pfam" id="PF00176"/>
    </source>
</evidence>
<evidence type="ECO:0008006" key="8">
    <source>
        <dbReference type="Google" id="ProtNLM"/>
    </source>
</evidence>
<dbReference type="PANTHER" id="PTHR45623:SF11">
    <property type="entry name" value="KISMET, ISOFORM C"/>
    <property type="match status" value="1"/>
</dbReference>
<dbReference type="Proteomes" id="UP001530400">
    <property type="component" value="Unassembled WGS sequence"/>
</dbReference>
<name>A0ABD3Q6Q2_9STRA</name>
<dbReference type="Pfam" id="PF00271">
    <property type="entry name" value="Helicase_C"/>
    <property type="match status" value="1"/>
</dbReference>
<proteinExistence type="predicted"/>
<dbReference type="GO" id="GO:0016787">
    <property type="term" value="F:hydrolase activity"/>
    <property type="evidence" value="ECO:0007669"/>
    <property type="project" value="UniProtKB-KW"/>
</dbReference>
<evidence type="ECO:0000259" key="5">
    <source>
        <dbReference type="Pfam" id="PF00271"/>
    </source>
</evidence>
<dbReference type="InterPro" id="IPR049730">
    <property type="entry name" value="SNF2/RAD54-like_C"/>
</dbReference>
<sequence length="265" mass="30189">MRSLYLRVDPVATSTSVQVVLPFNPKFPFKQKLLLSGTPIQNDPSEIWLLLNFIDPKSFSSLSAFQEQFGDLKEKEQVEGLHEIMRPYFCAGVPPKEETLIEVEPTPLQKQYYRALYKNMNLKFLHPNGKKTANCPCLNNLAIQLRKCCNHPFMLNGVQEVSSQNLHVDCTDSLVNAVLLGKLLPRFKADGHRVLLFSQFKNMLDIIQEYFSLRGFNFERIDGNISGQKQQAAIDRFQSKKEAGNDTEPPLIMLISHEQEVSVST</sequence>
<dbReference type="PANTHER" id="PTHR45623">
    <property type="entry name" value="CHROMODOMAIN-HELICASE-DNA-BINDING PROTEIN 3-RELATED-RELATED"/>
    <property type="match status" value="1"/>
</dbReference>
<evidence type="ECO:0000256" key="1">
    <source>
        <dbReference type="ARBA" id="ARBA00004123"/>
    </source>
</evidence>
<dbReference type="GO" id="GO:0005634">
    <property type="term" value="C:nucleus"/>
    <property type="evidence" value="ECO:0007669"/>
    <property type="project" value="UniProtKB-SubCell"/>
</dbReference>
<gene>
    <name evidence="6" type="ORF">ACHAWO_010489</name>
</gene>
<dbReference type="InterPro" id="IPR038718">
    <property type="entry name" value="SNF2-like_sf"/>
</dbReference>
<dbReference type="Gene3D" id="3.40.50.10810">
    <property type="entry name" value="Tandem AAA-ATPase domain"/>
    <property type="match status" value="1"/>
</dbReference>
<comment type="subcellular location">
    <subcellularLocation>
        <location evidence="1">Nucleus</location>
    </subcellularLocation>
</comment>
<feature type="domain" description="Helicase C-terminal" evidence="5">
    <location>
        <begin position="180"/>
        <end position="241"/>
    </location>
</feature>